<dbReference type="Proteomes" id="UP000265566">
    <property type="component" value="Chromosome 5"/>
</dbReference>
<dbReference type="PANTHER" id="PTHR31672">
    <property type="entry name" value="BNACNNG10540D PROTEIN"/>
    <property type="match status" value="1"/>
</dbReference>
<evidence type="ECO:0000313" key="2">
    <source>
        <dbReference type="EMBL" id="RHN57386.1"/>
    </source>
</evidence>
<dbReference type="Gramene" id="rna32925">
    <property type="protein sequence ID" value="RHN57386.1"/>
    <property type="gene ID" value="gene32925"/>
</dbReference>
<protein>
    <submittedName>
        <fullName evidence="2">Putative F-box associated interaction domain-containing protein</fullName>
    </submittedName>
</protein>
<dbReference type="InterPro" id="IPR050796">
    <property type="entry name" value="SCF_F-box_component"/>
</dbReference>
<sequence length="252" mass="29304">MSIDFKRNSVFNGILCLESEFYGKRRVVLWNPTTNEFRLLPLPEKNPAWKLFADHYQIGYDHIKDDYKMIRCTRYSPKIVPIYHVPSEHLWEMYSLNSNSWKKIDADVPHSYCSIEHAYLNGVCHWLDKTETDVYLVSFDFCKESFITTPIPSYVYDSLDFHLVRRRLMVLNGSIAFMVHDTEASTFHISILGELGVKESWTKLFVVGPLPCLGHFVGAGKKGNILLRKKDSELAWFDLITGMIGVTTERFY</sequence>
<accession>A0A396HVK9</accession>
<dbReference type="InterPro" id="IPR017451">
    <property type="entry name" value="F-box-assoc_interact_dom"/>
</dbReference>
<dbReference type="PANTHER" id="PTHR31672:SF13">
    <property type="entry name" value="F-BOX PROTEIN CPR30-LIKE"/>
    <property type="match status" value="1"/>
</dbReference>
<name>A0A396HVK9_MEDTR</name>
<dbReference type="NCBIfam" id="TIGR01640">
    <property type="entry name" value="F_box_assoc_1"/>
    <property type="match status" value="1"/>
</dbReference>
<reference evidence="2" key="1">
    <citation type="journal article" date="2018" name="Nat. Plants">
        <title>Whole-genome landscape of Medicago truncatula symbiotic genes.</title>
        <authorList>
            <person name="Pecrix Y."/>
            <person name="Gamas P."/>
            <person name="Carrere S."/>
        </authorList>
    </citation>
    <scope>NUCLEOTIDE SEQUENCE</scope>
    <source>
        <tissue evidence="2">Leaves</tissue>
    </source>
</reference>
<dbReference type="EMBL" id="PSQE01000005">
    <property type="protein sequence ID" value="RHN57386.1"/>
    <property type="molecule type" value="Genomic_DNA"/>
</dbReference>
<gene>
    <name evidence="2" type="ORF">MtrunA17_Chr5g0439831</name>
</gene>
<dbReference type="AlphaFoldDB" id="A0A396HVK9"/>
<proteinExistence type="predicted"/>
<organism evidence="2">
    <name type="scientific">Medicago truncatula</name>
    <name type="common">Barrel medic</name>
    <name type="synonym">Medicago tribuloides</name>
    <dbReference type="NCBI Taxonomy" id="3880"/>
    <lineage>
        <taxon>Eukaryota</taxon>
        <taxon>Viridiplantae</taxon>
        <taxon>Streptophyta</taxon>
        <taxon>Embryophyta</taxon>
        <taxon>Tracheophyta</taxon>
        <taxon>Spermatophyta</taxon>
        <taxon>Magnoliopsida</taxon>
        <taxon>eudicotyledons</taxon>
        <taxon>Gunneridae</taxon>
        <taxon>Pentapetalae</taxon>
        <taxon>rosids</taxon>
        <taxon>fabids</taxon>
        <taxon>Fabales</taxon>
        <taxon>Fabaceae</taxon>
        <taxon>Papilionoideae</taxon>
        <taxon>50 kb inversion clade</taxon>
        <taxon>NPAAA clade</taxon>
        <taxon>Hologalegina</taxon>
        <taxon>IRL clade</taxon>
        <taxon>Trifolieae</taxon>
        <taxon>Medicago</taxon>
    </lineage>
</organism>
<dbReference type="InterPro" id="IPR006527">
    <property type="entry name" value="F-box-assoc_dom_typ1"/>
</dbReference>
<comment type="caution">
    <text evidence="2">The sequence shown here is derived from an EMBL/GenBank/DDBJ whole genome shotgun (WGS) entry which is preliminary data.</text>
</comment>
<evidence type="ECO:0000259" key="1">
    <source>
        <dbReference type="Pfam" id="PF07734"/>
    </source>
</evidence>
<dbReference type="Pfam" id="PF07734">
    <property type="entry name" value="FBA_1"/>
    <property type="match status" value="1"/>
</dbReference>
<feature type="domain" description="F-box associated beta-propeller type 1" evidence="1">
    <location>
        <begin position="12"/>
        <end position="210"/>
    </location>
</feature>